<dbReference type="GO" id="GO:0003677">
    <property type="term" value="F:DNA binding"/>
    <property type="evidence" value="ECO:0007669"/>
    <property type="project" value="InterPro"/>
</dbReference>
<feature type="domain" description="HTH luxR-type" evidence="1">
    <location>
        <begin position="1"/>
        <end position="49"/>
    </location>
</feature>
<dbReference type="SMART" id="SM00421">
    <property type="entry name" value="HTH_LUXR"/>
    <property type="match status" value="1"/>
</dbReference>
<dbReference type="AlphaFoldDB" id="A0A806KJS0"/>
<dbReference type="SUPFAM" id="SSF46894">
    <property type="entry name" value="C-terminal effector domain of the bipartite response regulators"/>
    <property type="match status" value="1"/>
</dbReference>
<proteinExistence type="predicted"/>
<name>A0A806KJS0_9BACT</name>
<dbReference type="GO" id="GO:0006355">
    <property type="term" value="P:regulation of DNA-templated transcription"/>
    <property type="evidence" value="ECO:0007669"/>
    <property type="project" value="InterPro"/>
</dbReference>
<sequence>MLLEGKNPKDIAYNLKIAYDTVKVHQKSIYRKMGVNSLRGFYLKYRTAIPQETAEAVDKPDPLLFQISPDKIEKYCTFIQCGQISDPYSTINLTKTLGHITTSEHFPQGRIDEFYNITGTMSIDYPGAFAAIYINPDESTLKIMRTMKSFSFKALGDGNRYSVKVVTAETIKGDGWLFEFQTEKDKIITVTVKVTDDLIRYGWSGEEAEFIQDHVVSFEFHSVSRGPFNLKFWDIRLYN</sequence>
<protein>
    <recommendedName>
        <fullName evidence="1">HTH luxR-type domain-containing protein</fullName>
    </recommendedName>
</protein>
<dbReference type="InterPro" id="IPR013857">
    <property type="entry name" value="NADH-UbQ_OxRdtase-assoc_prot30"/>
</dbReference>
<dbReference type="Pfam" id="PF08547">
    <property type="entry name" value="CIA30"/>
    <property type="match status" value="1"/>
</dbReference>
<evidence type="ECO:0000313" key="2">
    <source>
        <dbReference type="EMBL" id="AGS51730.1"/>
    </source>
</evidence>
<dbReference type="InterPro" id="IPR036388">
    <property type="entry name" value="WH-like_DNA-bd_sf"/>
</dbReference>
<evidence type="ECO:0000259" key="1">
    <source>
        <dbReference type="PROSITE" id="PS50043"/>
    </source>
</evidence>
<accession>A0A806KJS0</accession>
<dbReference type="Gene3D" id="1.10.10.10">
    <property type="entry name" value="Winged helix-like DNA-binding domain superfamily/Winged helix DNA-binding domain"/>
    <property type="match status" value="1"/>
</dbReference>
<dbReference type="Pfam" id="PF00196">
    <property type="entry name" value="GerE"/>
    <property type="match status" value="1"/>
</dbReference>
<dbReference type="PROSITE" id="PS50043">
    <property type="entry name" value="HTH_LUXR_2"/>
    <property type="match status" value="1"/>
</dbReference>
<dbReference type="InterPro" id="IPR016032">
    <property type="entry name" value="Sig_transdc_resp-reg_C-effctor"/>
</dbReference>
<dbReference type="InterPro" id="IPR000792">
    <property type="entry name" value="Tscrpt_reg_LuxR_C"/>
</dbReference>
<reference evidence="2" key="1">
    <citation type="submission" date="2012-03" db="EMBL/GenBank/DDBJ databases">
        <title>Functional metagenomics reveals considerable lignocellulase gene clusters in the gut microbiome of a wood-feeding higher termite.</title>
        <authorList>
            <person name="Liu N."/>
        </authorList>
    </citation>
    <scope>NUCLEOTIDE SEQUENCE</scope>
</reference>
<dbReference type="CDD" id="cd06170">
    <property type="entry name" value="LuxR_C_like"/>
    <property type="match status" value="1"/>
</dbReference>
<dbReference type="EMBL" id="JQ844169">
    <property type="protein sequence ID" value="AGS51730.1"/>
    <property type="molecule type" value="Genomic_DNA"/>
</dbReference>
<organism evidence="2">
    <name type="scientific">uncultured bacterium contig00037</name>
    <dbReference type="NCBI Taxonomy" id="1181525"/>
    <lineage>
        <taxon>Bacteria</taxon>
        <taxon>environmental samples</taxon>
    </lineage>
</organism>